<comment type="caution">
    <text evidence="2">The sequence shown here is derived from an EMBL/GenBank/DDBJ whole genome shotgun (WGS) entry which is preliminary data.</text>
</comment>
<dbReference type="GO" id="GO:0046872">
    <property type="term" value="F:metal ion binding"/>
    <property type="evidence" value="ECO:0007669"/>
    <property type="project" value="UniProtKB-KW"/>
</dbReference>
<keyword evidence="1" id="KW-0479">Metal-binding</keyword>
<dbReference type="InterPro" id="IPR036081">
    <property type="entry name" value="Translin_sf"/>
</dbReference>
<gene>
    <name evidence="2" type="ORF">NUZ5A_50221</name>
</gene>
<reference evidence="2" key="1">
    <citation type="submission" date="2021-02" db="EMBL/GenBank/DDBJ databases">
        <authorList>
            <person name="Han P."/>
        </authorList>
    </citation>
    <scope>NUCLEOTIDE SEQUENCE</scope>
    <source>
        <strain evidence="2">Candidatus Nitrosotenuis uzonensis 5A</strain>
    </source>
</reference>
<evidence type="ECO:0000256" key="1">
    <source>
        <dbReference type="PIRSR" id="PIRSR602848-1"/>
    </source>
</evidence>
<dbReference type="AlphaFoldDB" id="A0A812F4B4"/>
<dbReference type="RefSeq" id="WP_205099106.1">
    <property type="nucleotide sequence ID" value="NZ_CAJNAQ010000005.1"/>
</dbReference>
<feature type="binding site" evidence="1">
    <location>
        <position position="87"/>
    </location>
    <ligand>
        <name>Mg(2+)</name>
        <dbReference type="ChEBI" id="CHEBI:18420"/>
    </ligand>
</feature>
<dbReference type="GO" id="GO:0043565">
    <property type="term" value="F:sequence-specific DNA binding"/>
    <property type="evidence" value="ECO:0007669"/>
    <property type="project" value="InterPro"/>
</dbReference>
<dbReference type="EMBL" id="CAJNAQ010000005">
    <property type="protein sequence ID" value="CAE6493858.1"/>
    <property type="molecule type" value="Genomic_DNA"/>
</dbReference>
<dbReference type="Pfam" id="PF01997">
    <property type="entry name" value="Translin"/>
    <property type="match status" value="1"/>
</dbReference>
<dbReference type="Gene3D" id="1.20.58.2140">
    <property type="match status" value="1"/>
</dbReference>
<proteinExistence type="predicted"/>
<sequence length="201" mass="23291">MLKGAKNSLGKISKILEKTNDEREMLLKNTRQIVNLSSEAIIECHRNNTKSARKKIETARRLLEKYRKHTDSSLHRYLVTPEQEFVEASSLLAILEGNQVPTHESLGVREESYVLGLMDCIGELRRNIYDKIRVGRAEDAQSLFGVMEELYLTLYPFAHFDKIIKEARKKLDVDRILVEETRIAITEEMRRSELIKSMKGK</sequence>
<keyword evidence="1" id="KW-0460">Magnesium</keyword>
<dbReference type="PANTHER" id="PTHR10741">
    <property type="entry name" value="TRANSLIN AND TRANSLIN ASSOCIATED PROTEIN X"/>
    <property type="match status" value="1"/>
</dbReference>
<evidence type="ECO:0000313" key="3">
    <source>
        <dbReference type="Proteomes" id="UP000655759"/>
    </source>
</evidence>
<protein>
    <submittedName>
        <fullName evidence="2">Translin</fullName>
    </submittedName>
</protein>
<dbReference type="InterPro" id="IPR002848">
    <property type="entry name" value="Translin_fam"/>
</dbReference>
<name>A0A812F4B4_9ARCH</name>
<dbReference type="Proteomes" id="UP000655759">
    <property type="component" value="Unassembled WGS sequence"/>
</dbReference>
<dbReference type="CDD" id="cd14820">
    <property type="entry name" value="TRAX"/>
    <property type="match status" value="1"/>
</dbReference>
<dbReference type="SUPFAM" id="SSF74784">
    <property type="entry name" value="Translin"/>
    <property type="match status" value="1"/>
</dbReference>
<organism evidence="2 3">
    <name type="scientific">Candidatus Nitrosotenuis uzonensis</name>
    <dbReference type="NCBI Taxonomy" id="1407055"/>
    <lineage>
        <taxon>Archaea</taxon>
        <taxon>Nitrososphaerota</taxon>
        <taxon>Candidatus Nitrosotenuis</taxon>
    </lineage>
</organism>
<evidence type="ECO:0000313" key="2">
    <source>
        <dbReference type="EMBL" id="CAE6493858.1"/>
    </source>
</evidence>
<accession>A0A812F4B4</accession>